<dbReference type="EMBL" id="CAJNDS010000206">
    <property type="protein sequence ID" value="CAE7028119.1"/>
    <property type="molecule type" value="Genomic_DNA"/>
</dbReference>
<keyword evidence="3" id="KW-1185">Reference proteome</keyword>
<gene>
    <name evidence="2" type="primary">yojK</name>
    <name evidence="2" type="ORF">SNAT2548_LOCUS3388</name>
</gene>
<dbReference type="PANTHER" id="PTHR48050">
    <property type="entry name" value="STEROL 3-BETA-GLUCOSYLTRANSFERASE"/>
    <property type="match status" value="1"/>
</dbReference>
<dbReference type="InterPro" id="IPR050426">
    <property type="entry name" value="Glycosyltransferase_28"/>
</dbReference>
<dbReference type="OrthoDB" id="5835829at2759"/>
<dbReference type="Gene3D" id="3.40.50.2000">
    <property type="entry name" value="Glycogen Phosphorylase B"/>
    <property type="match status" value="2"/>
</dbReference>
<comment type="caution">
    <text evidence="2">The sequence shown here is derived from an EMBL/GenBank/DDBJ whole genome shotgun (WGS) entry which is preliminary data.</text>
</comment>
<accession>A0A812IC78</accession>
<organism evidence="2 3">
    <name type="scientific">Symbiodinium natans</name>
    <dbReference type="NCBI Taxonomy" id="878477"/>
    <lineage>
        <taxon>Eukaryota</taxon>
        <taxon>Sar</taxon>
        <taxon>Alveolata</taxon>
        <taxon>Dinophyceae</taxon>
        <taxon>Suessiales</taxon>
        <taxon>Symbiodiniaceae</taxon>
        <taxon>Symbiodinium</taxon>
    </lineage>
</organism>
<name>A0A812IC78_9DINO</name>
<dbReference type="InterPro" id="IPR002213">
    <property type="entry name" value="UDP_glucos_trans"/>
</dbReference>
<sequence length="468" mass="50182">MAQQHVVFVNIGAAGHMNPTLPVVSELCARGVAVTYFVEAKMREVVEAAGAHWKLLEGHKELTEEQKAKYVPAGMLPDEYEFPMNMLAQAADQLPGLLSELRSLSPPPTVIVYDPFLPHPLVAARILGIPAVSTLTMPGPGVIARPAPVTEKWESNEVVRRASKEIRDAYGVDVFENGGLMEFYSPQGSIVTTIDGLFVPPVQGMQRDRFGHFPFTCVGPLVDTKVKRVSHPSACDAESKPSMESSELPWDVIDSAESKRLVLVSLGTVANSHLWDKKLSSQALNNGLENCTGKEIVQFVFRTVFEALQEEEDLLVVLVVGCQPDVLDGLPTPPSNFIVRKTVPQIELLPKCHAFLSHCGANSMHEALGFGIPLVGVPLFGDQVPNSLSVAEAGAGIAFASPLKTLTGPGLRSAMRQLVDADPGNPFRQAAVGLSKRMQAAGGVQRATEVILETAMTAMAKQSALAGA</sequence>
<evidence type="ECO:0000313" key="3">
    <source>
        <dbReference type="Proteomes" id="UP000604046"/>
    </source>
</evidence>
<dbReference type="Pfam" id="PF00201">
    <property type="entry name" value="UDPGT"/>
    <property type="match status" value="1"/>
</dbReference>
<keyword evidence="1" id="KW-0808">Transferase</keyword>
<dbReference type="Proteomes" id="UP000604046">
    <property type="component" value="Unassembled WGS sequence"/>
</dbReference>
<evidence type="ECO:0000313" key="2">
    <source>
        <dbReference type="EMBL" id="CAE7028119.1"/>
    </source>
</evidence>
<protein>
    <submittedName>
        <fullName evidence="2">YojK protein</fullName>
    </submittedName>
</protein>
<proteinExistence type="predicted"/>
<dbReference type="GO" id="GO:0008194">
    <property type="term" value="F:UDP-glycosyltransferase activity"/>
    <property type="evidence" value="ECO:0007669"/>
    <property type="project" value="InterPro"/>
</dbReference>
<dbReference type="AlphaFoldDB" id="A0A812IC78"/>
<reference evidence="2" key="1">
    <citation type="submission" date="2021-02" db="EMBL/GenBank/DDBJ databases">
        <authorList>
            <person name="Dougan E. K."/>
            <person name="Rhodes N."/>
            <person name="Thang M."/>
            <person name="Chan C."/>
        </authorList>
    </citation>
    <scope>NUCLEOTIDE SEQUENCE</scope>
</reference>
<dbReference type="SUPFAM" id="SSF53756">
    <property type="entry name" value="UDP-Glycosyltransferase/glycogen phosphorylase"/>
    <property type="match status" value="1"/>
</dbReference>
<dbReference type="CDD" id="cd03784">
    <property type="entry name" value="GT1_Gtf-like"/>
    <property type="match status" value="1"/>
</dbReference>
<dbReference type="PANTHER" id="PTHR48050:SF13">
    <property type="entry name" value="STEROL 3-BETA-GLUCOSYLTRANSFERASE UGT80A2"/>
    <property type="match status" value="1"/>
</dbReference>
<evidence type="ECO:0000256" key="1">
    <source>
        <dbReference type="ARBA" id="ARBA00022679"/>
    </source>
</evidence>